<protein>
    <submittedName>
        <fullName evidence="2">Uncharacterized protein</fullName>
    </submittedName>
</protein>
<dbReference type="EMBL" id="JASCZI010000794">
    <property type="protein sequence ID" value="MED6113402.1"/>
    <property type="molecule type" value="Genomic_DNA"/>
</dbReference>
<sequence>MAPKNVSAKGKKPINDKAGPLVTKNKSQGVKINAPSPSLSSGSVVPPTATEHKKMDIPESSMSQRKKDDYHLSLQLIEQARFLPGYNPMGVGVEAFSKVYHPSPEDIQVAKILQENPNAKPSNSEPPDPGRLCTLQNVQNPYDARVVAIEDMNMVADSSITSVSADNFSISKLPTIIDVRNPFGIRTLHRQVHWIVSSNKE</sequence>
<evidence type="ECO:0000256" key="1">
    <source>
        <dbReference type="SAM" id="MobiDB-lite"/>
    </source>
</evidence>
<name>A0ABU6QN21_9FABA</name>
<keyword evidence="3" id="KW-1185">Reference proteome</keyword>
<comment type="caution">
    <text evidence="2">The sequence shown here is derived from an EMBL/GenBank/DDBJ whole genome shotgun (WGS) entry which is preliminary data.</text>
</comment>
<gene>
    <name evidence="2" type="ORF">PIB30_070454</name>
</gene>
<dbReference type="Proteomes" id="UP001341840">
    <property type="component" value="Unassembled WGS sequence"/>
</dbReference>
<feature type="compositionally biased region" description="Low complexity" evidence="1">
    <location>
        <begin position="35"/>
        <end position="47"/>
    </location>
</feature>
<feature type="region of interest" description="Disordered" evidence="1">
    <location>
        <begin position="1"/>
        <end position="66"/>
    </location>
</feature>
<evidence type="ECO:0000313" key="3">
    <source>
        <dbReference type="Proteomes" id="UP001341840"/>
    </source>
</evidence>
<organism evidence="2 3">
    <name type="scientific">Stylosanthes scabra</name>
    <dbReference type="NCBI Taxonomy" id="79078"/>
    <lineage>
        <taxon>Eukaryota</taxon>
        <taxon>Viridiplantae</taxon>
        <taxon>Streptophyta</taxon>
        <taxon>Embryophyta</taxon>
        <taxon>Tracheophyta</taxon>
        <taxon>Spermatophyta</taxon>
        <taxon>Magnoliopsida</taxon>
        <taxon>eudicotyledons</taxon>
        <taxon>Gunneridae</taxon>
        <taxon>Pentapetalae</taxon>
        <taxon>rosids</taxon>
        <taxon>fabids</taxon>
        <taxon>Fabales</taxon>
        <taxon>Fabaceae</taxon>
        <taxon>Papilionoideae</taxon>
        <taxon>50 kb inversion clade</taxon>
        <taxon>dalbergioids sensu lato</taxon>
        <taxon>Dalbergieae</taxon>
        <taxon>Pterocarpus clade</taxon>
        <taxon>Stylosanthes</taxon>
    </lineage>
</organism>
<reference evidence="2 3" key="1">
    <citation type="journal article" date="2023" name="Plants (Basel)">
        <title>Bridging the Gap: Combining Genomics and Transcriptomics Approaches to Understand Stylosanthes scabra, an Orphan Legume from the Brazilian Caatinga.</title>
        <authorList>
            <person name="Ferreira-Neto J.R.C."/>
            <person name="da Silva M.D."/>
            <person name="Binneck E."/>
            <person name="de Melo N.F."/>
            <person name="da Silva R.H."/>
            <person name="de Melo A.L.T.M."/>
            <person name="Pandolfi V."/>
            <person name="Bustamante F.O."/>
            <person name="Brasileiro-Vidal A.C."/>
            <person name="Benko-Iseppon A.M."/>
        </authorList>
    </citation>
    <scope>NUCLEOTIDE SEQUENCE [LARGE SCALE GENOMIC DNA]</scope>
    <source>
        <tissue evidence="2">Leaves</tissue>
    </source>
</reference>
<accession>A0ABU6QN21</accession>
<proteinExistence type="predicted"/>
<evidence type="ECO:0000313" key="2">
    <source>
        <dbReference type="EMBL" id="MED6113402.1"/>
    </source>
</evidence>